<dbReference type="GO" id="GO:0005634">
    <property type="term" value="C:nucleus"/>
    <property type="evidence" value="ECO:0007669"/>
    <property type="project" value="TreeGrafter"/>
</dbReference>
<dbReference type="STRING" id="65357.A0A024GGY3"/>
<dbReference type="AlphaFoldDB" id="A0A024GGY3"/>
<evidence type="ECO:0000256" key="1">
    <source>
        <dbReference type="ARBA" id="ARBA00008356"/>
    </source>
</evidence>
<dbReference type="InterPro" id="IPR032054">
    <property type="entry name" value="Cdt1_C"/>
</dbReference>
<dbReference type="Pfam" id="PF16679">
    <property type="entry name" value="CDT1_C"/>
    <property type="match status" value="1"/>
</dbReference>
<dbReference type="InParanoid" id="A0A024GGY3"/>
<dbReference type="InterPro" id="IPR045173">
    <property type="entry name" value="Cdt1"/>
</dbReference>
<dbReference type="PANTHER" id="PTHR28637">
    <property type="entry name" value="DNA REPLICATION FACTOR CDT1"/>
    <property type="match status" value="1"/>
</dbReference>
<dbReference type="Proteomes" id="UP000053237">
    <property type="component" value="Unassembled WGS sequence"/>
</dbReference>
<dbReference type="PANTHER" id="PTHR28637:SF1">
    <property type="entry name" value="DNA REPLICATION FACTOR CDT1"/>
    <property type="match status" value="1"/>
</dbReference>
<comment type="similarity">
    <text evidence="1">Belongs to the Cdt1 family.</text>
</comment>
<comment type="caution">
    <text evidence="4">The sequence shown here is derived from an EMBL/GenBank/DDBJ whole genome shotgun (WGS) entry which is preliminary data.</text>
</comment>
<keyword evidence="2" id="KW-0131">Cell cycle</keyword>
<dbReference type="EMBL" id="CAIX01000111">
    <property type="protein sequence ID" value="CCI45925.1"/>
    <property type="molecule type" value="Genomic_DNA"/>
</dbReference>
<dbReference type="Pfam" id="PF08839">
    <property type="entry name" value="CDT1"/>
    <property type="match status" value="1"/>
</dbReference>
<dbReference type="SUPFAM" id="SSF46785">
    <property type="entry name" value="Winged helix' DNA-binding domain"/>
    <property type="match status" value="1"/>
</dbReference>
<dbReference type="InterPro" id="IPR038090">
    <property type="entry name" value="Cdt1_C_WH_dom_sf"/>
</dbReference>
<dbReference type="SMART" id="SM01075">
    <property type="entry name" value="CDT1"/>
    <property type="match status" value="1"/>
</dbReference>
<dbReference type="InterPro" id="IPR014939">
    <property type="entry name" value="CDT1_Gemini-bd-like"/>
</dbReference>
<evidence type="ECO:0000259" key="3">
    <source>
        <dbReference type="SMART" id="SM01075"/>
    </source>
</evidence>
<organism evidence="4 5">
    <name type="scientific">Albugo candida</name>
    <dbReference type="NCBI Taxonomy" id="65357"/>
    <lineage>
        <taxon>Eukaryota</taxon>
        <taxon>Sar</taxon>
        <taxon>Stramenopiles</taxon>
        <taxon>Oomycota</taxon>
        <taxon>Peronosporomycetes</taxon>
        <taxon>Albuginales</taxon>
        <taxon>Albuginaceae</taxon>
        <taxon>Albugo</taxon>
    </lineage>
</organism>
<feature type="domain" description="CDT1 Geminin-binding" evidence="3">
    <location>
        <begin position="16"/>
        <end position="156"/>
    </location>
</feature>
<dbReference type="GO" id="GO:0070182">
    <property type="term" value="F:DNA polymerase binding"/>
    <property type="evidence" value="ECO:0007669"/>
    <property type="project" value="TreeGrafter"/>
</dbReference>
<accession>A0A024GGY3</accession>
<dbReference type="GO" id="GO:0000076">
    <property type="term" value="P:DNA replication checkpoint signaling"/>
    <property type="evidence" value="ECO:0007669"/>
    <property type="project" value="TreeGrafter"/>
</dbReference>
<proteinExistence type="inferred from homology"/>
<protein>
    <recommendedName>
        <fullName evidence="3">CDT1 Geminin-binding domain-containing protein</fullName>
    </recommendedName>
</protein>
<sequence length="319" mass="36489">MPSASSSGSDGLNKWTPPRLKLLATFFYALEFAMHALELYQQKTLFSSLKRSIEDSCKRTFTIDHLKQIYSIIPEAYCLYMERCGNPSKCTENLIIKRKSIGMGDGENSSRIDLFNLRVNHIVSERLTHLREQNIDEEFLEDAMNEFEIQHGQLPIMRDTMCKSITSASKPSTLQNSEDLDEELARVLARPVPQTLKSLPTWLINKVRKEEVSHSLATRKCESAVKKRILTTLPKLCDVLQGYAMVSRKSIFLMDQLVIKLVGVPIKDRLTDQIYLLNIMIPSWLSVISKDGKEYVKLNEKVKYKEVKTAIRKAVLTSL</sequence>
<dbReference type="GO" id="GO:0071163">
    <property type="term" value="P:DNA replication preinitiation complex assembly"/>
    <property type="evidence" value="ECO:0007669"/>
    <property type="project" value="InterPro"/>
</dbReference>
<evidence type="ECO:0000256" key="2">
    <source>
        <dbReference type="ARBA" id="ARBA00023306"/>
    </source>
</evidence>
<dbReference type="GO" id="GO:0030174">
    <property type="term" value="P:regulation of DNA-templated DNA replication initiation"/>
    <property type="evidence" value="ECO:0007669"/>
    <property type="project" value="InterPro"/>
</dbReference>
<dbReference type="OrthoDB" id="341730at2759"/>
<keyword evidence="5" id="KW-1185">Reference proteome</keyword>
<dbReference type="GO" id="GO:0003677">
    <property type="term" value="F:DNA binding"/>
    <property type="evidence" value="ECO:0007669"/>
    <property type="project" value="InterPro"/>
</dbReference>
<evidence type="ECO:0000313" key="5">
    <source>
        <dbReference type="Proteomes" id="UP000053237"/>
    </source>
</evidence>
<name>A0A024GGY3_9STRA</name>
<reference evidence="4 5" key="1">
    <citation type="submission" date="2012-05" db="EMBL/GenBank/DDBJ databases">
        <title>Recombination and specialization in a pathogen metapopulation.</title>
        <authorList>
            <person name="Gardiner A."/>
            <person name="Kemen E."/>
            <person name="Schultz-Larsen T."/>
            <person name="MacLean D."/>
            <person name="Van Oosterhout C."/>
            <person name="Jones J.D.G."/>
        </authorList>
    </citation>
    <scope>NUCLEOTIDE SEQUENCE [LARGE SCALE GENOMIC DNA]</scope>
    <source>
        <strain evidence="4 5">Ac Nc2</strain>
    </source>
</reference>
<dbReference type="Gene3D" id="1.10.10.1420">
    <property type="entry name" value="DNA replication factor Cdt1, C-terminal WH domain"/>
    <property type="match status" value="1"/>
</dbReference>
<dbReference type="InterPro" id="IPR036390">
    <property type="entry name" value="WH_DNA-bd_sf"/>
</dbReference>
<evidence type="ECO:0000313" key="4">
    <source>
        <dbReference type="EMBL" id="CCI45925.1"/>
    </source>
</evidence>
<gene>
    <name evidence="4" type="ORF">BN9_068350</name>
</gene>
<dbReference type="GO" id="GO:0000278">
    <property type="term" value="P:mitotic cell cycle"/>
    <property type="evidence" value="ECO:0007669"/>
    <property type="project" value="TreeGrafter"/>
</dbReference>